<evidence type="ECO:0000313" key="1">
    <source>
        <dbReference type="EMBL" id="KAK7332684.1"/>
    </source>
</evidence>
<reference evidence="1 2" key="1">
    <citation type="submission" date="2024-01" db="EMBL/GenBank/DDBJ databases">
        <title>The genomes of 5 underutilized Papilionoideae crops provide insights into root nodulation and disease resistanc.</title>
        <authorList>
            <person name="Jiang F."/>
        </authorList>
    </citation>
    <scope>NUCLEOTIDE SEQUENCE [LARGE SCALE GENOMIC DNA]</scope>
    <source>
        <strain evidence="1">JINMINGXINNONG_FW02</strain>
        <tissue evidence="1">Leaves</tissue>
    </source>
</reference>
<accession>A0AAN9LBB8</accession>
<proteinExistence type="predicted"/>
<protein>
    <submittedName>
        <fullName evidence="1">Uncharacterized protein</fullName>
    </submittedName>
</protein>
<dbReference type="EMBL" id="JAYMYR010000011">
    <property type="protein sequence ID" value="KAK7332684.1"/>
    <property type="molecule type" value="Genomic_DNA"/>
</dbReference>
<evidence type="ECO:0000313" key="2">
    <source>
        <dbReference type="Proteomes" id="UP001374584"/>
    </source>
</evidence>
<dbReference type="Proteomes" id="UP001374584">
    <property type="component" value="Unassembled WGS sequence"/>
</dbReference>
<organism evidence="1 2">
    <name type="scientific">Phaseolus coccineus</name>
    <name type="common">Scarlet runner bean</name>
    <name type="synonym">Phaseolus multiflorus</name>
    <dbReference type="NCBI Taxonomy" id="3886"/>
    <lineage>
        <taxon>Eukaryota</taxon>
        <taxon>Viridiplantae</taxon>
        <taxon>Streptophyta</taxon>
        <taxon>Embryophyta</taxon>
        <taxon>Tracheophyta</taxon>
        <taxon>Spermatophyta</taxon>
        <taxon>Magnoliopsida</taxon>
        <taxon>eudicotyledons</taxon>
        <taxon>Gunneridae</taxon>
        <taxon>Pentapetalae</taxon>
        <taxon>rosids</taxon>
        <taxon>fabids</taxon>
        <taxon>Fabales</taxon>
        <taxon>Fabaceae</taxon>
        <taxon>Papilionoideae</taxon>
        <taxon>50 kb inversion clade</taxon>
        <taxon>NPAAA clade</taxon>
        <taxon>indigoferoid/millettioid clade</taxon>
        <taxon>Phaseoleae</taxon>
        <taxon>Phaseolus</taxon>
    </lineage>
</organism>
<keyword evidence="2" id="KW-1185">Reference proteome</keyword>
<name>A0AAN9LBB8_PHACN</name>
<comment type="caution">
    <text evidence="1">The sequence shown here is derived from an EMBL/GenBank/DDBJ whole genome shotgun (WGS) entry which is preliminary data.</text>
</comment>
<dbReference type="AlphaFoldDB" id="A0AAN9LBB8"/>
<sequence length="69" mass="7712">MKKESRSRIEFGIKNFFSSKGAVVKQGVRITRALGWKPMGLRAITIKEEGAAPVFGLSRLLNFVAEWVC</sequence>
<gene>
    <name evidence="1" type="ORF">VNO80_29439</name>
</gene>